<sequence length="312" mass="35859">MAEEIRLSKSFIETELPQAPPLYVSVYLMTLAVGQDAKKVAERLKATETDVLYAWGYWKGKGYLQEEKKQETERPALVSSVRPDYSPRELALYIKIDKVRKLFDSAQKKLGKMLSQQDMSLLFSFYDWLGLPMEVIELLLSYCTASGHTGMRYIEKVAIGWAEEGVNTVEKAAEYIELRKTGYRSILQAFGQNRMPVAAEEAYMKKWLQEYKLPLDVVKLACERTVMQTGKASFAYADRILENWKKAGVSAVADVQAQDAAFAAKKAQNTPTTQTAEKPQRAQKQNRFINYTQSEWDFAELERLEREQREKW</sequence>
<dbReference type="PANTHER" id="PTHR37293:SF5">
    <property type="entry name" value="DNA REPLICATION PROTEIN"/>
    <property type="match status" value="1"/>
</dbReference>
<dbReference type="AlphaFoldDB" id="A0A401LFJ4"/>
<comment type="similarity">
    <text evidence="1">Belongs to the DnaB/DnaD family.</text>
</comment>
<reference evidence="3 4" key="1">
    <citation type="submission" date="2018-10" db="EMBL/GenBank/DDBJ databases">
        <title>Draft Genome Sequence of Anaerotignum sp. KCTC 15736.</title>
        <authorList>
            <person name="Choi S.H."/>
            <person name="Kim J.S."/>
            <person name="Kang S.W."/>
            <person name="Lee J.S."/>
            <person name="Park S.H."/>
        </authorList>
    </citation>
    <scope>NUCLEOTIDE SEQUENCE [LARGE SCALE GENOMIC DNA]</scope>
    <source>
        <strain evidence="3 4">KCTC 15736</strain>
    </source>
</reference>
<dbReference type="InterPro" id="IPR034829">
    <property type="entry name" value="DnaD-like_sf"/>
</dbReference>
<evidence type="ECO:0000259" key="2">
    <source>
        <dbReference type="Pfam" id="PF07261"/>
    </source>
</evidence>
<dbReference type="SUPFAM" id="SSF158499">
    <property type="entry name" value="DnaD domain-like"/>
    <property type="match status" value="2"/>
</dbReference>
<name>A0A401LFJ4_9FIRM</name>
<feature type="domain" description="DnaB/C C-terminal" evidence="2">
    <location>
        <begin position="103"/>
        <end position="176"/>
    </location>
</feature>
<dbReference type="InterPro" id="IPR006343">
    <property type="entry name" value="DnaB/C_C"/>
</dbReference>
<evidence type="ECO:0000313" key="3">
    <source>
        <dbReference type="EMBL" id="GCB30320.1"/>
    </source>
</evidence>
<comment type="caution">
    <text evidence="3">The sequence shown here is derived from an EMBL/GenBank/DDBJ whole genome shotgun (WGS) entry which is preliminary data.</text>
</comment>
<dbReference type="Proteomes" id="UP000287361">
    <property type="component" value="Unassembled WGS sequence"/>
</dbReference>
<dbReference type="NCBIfam" id="TIGR01446">
    <property type="entry name" value="DnaD_dom"/>
    <property type="match status" value="2"/>
</dbReference>
<evidence type="ECO:0000256" key="1">
    <source>
        <dbReference type="ARBA" id="ARBA00093462"/>
    </source>
</evidence>
<dbReference type="InterPro" id="IPR017019">
    <property type="entry name" value="DNA_replication_prd_bac"/>
</dbReference>
<evidence type="ECO:0000313" key="4">
    <source>
        <dbReference type="Proteomes" id="UP000287361"/>
    </source>
</evidence>
<dbReference type="EMBL" id="BHVZ01000014">
    <property type="protein sequence ID" value="GCB30320.1"/>
    <property type="molecule type" value="Genomic_DNA"/>
</dbReference>
<dbReference type="Pfam" id="PF07261">
    <property type="entry name" value="DnaB_2"/>
    <property type="match status" value="2"/>
</dbReference>
<proteinExistence type="inferred from homology"/>
<dbReference type="PANTHER" id="PTHR37293">
    <property type="entry name" value="PHAGE REPLICATION PROTEIN-RELATED"/>
    <property type="match status" value="1"/>
</dbReference>
<dbReference type="OrthoDB" id="1652900at2"/>
<keyword evidence="4" id="KW-1185">Reference proteome</keyword>
<dbReference type="Gene3D" id="1.10.10.630">
    <property type="entry name" value="DnaD domain-like"/>
    <property type="match status" value="2"/>
</dbReference>
<protein>
    <submittedName>
        <fullName evidence="3">DNA replication protein DnaD</fullName>
    </submittedName>
</protein>
<dbReference type="PIRSF" id="PIRSF033722">
    <property type="entry name" value="DnaD_CA_C3587_prd"/>
    <property type="match status" value="1"/>
</dbReference>
<dbReference type="InterPro" id="IPR053162">
    <property type="entry name" value="DnaD"/>
</dbReference>
<gene>
    <name evidence="3" type="ORF">KGMB03357_19810</name>
</gene>
<feature type="domain" description="DnaB/C C-terminal" evidence="2">
    <location>
        <begin position="200"/>
        <end position="258"/>
    </location>
</feature>
<accession>A0A401LFJ4</accession>
<organism evidence="3 4">
    <name type="scientific">Anaerotignum faecicola</name>
    <dbReference type="NCBI Taxonomy" id="2358141"/>
    <lineage>
        <taxon>Bacteria</taxon>
        <taxon>Bacillati</taxon>
        <taxon>Bacillota</taxon>
        <taxon>Clostridia</taxon>
        <taxon>Lachnospirales</taxon>
        <taxon>Anaerotignaceae</taxon>
        <taxon>Anaerotignum</taxon>
    </lineage>
</organism>